<reference evidence="1 2" key="1">
    <citation type="submission" date="2019-02" db="EMBL/GenBank/DDBJ databases">
        <title>Deep-cultivation of Planctomycetes and their phenomic and genomic characterization uncovers novel biology.</title>
        <authorList>
            <person name="Wiegand S."/>
            <person name="Jogler M."/>
            <person name="Boedeker C."/>
            <person name="Pinto D."/>
            <person name="Vollmers J."/>
            <person name="Rivas-Marin E."/>
            <person name="Kohn T."/>
            <person name="Peeters S.H."/>
            <person name="Heuer A."/>
            <person name="Rast P."/>
            <person name="Oberbeckmann S."/>
            <person name="Bunk B."/>
            <person name="Jeske O."/>
            <person name="Meyerdierks A."/>
            <person name="Storesund J.E."/>
            <person name="Kallscheuer N."/>
            <person name="Luecker S."/>
            <person name="Lage O.M."/>
            <person name="Pohl T."/>
            <person name="Merkel B.J."/>
            <person name="Hornburger P."/>
            <person name="Mueller R.-W."/>
            <person name="Bruemmer F."/>
            <person name="Labrenz M."/>
            <person name="Spormann A.M."/>
            <person name="Op den Camp H."/>
            <person name="Overmann J."/>
            <person name="Amann R."/>
            <person name="Jetten M.S.M."/>
            <person name="Mascher T."/>
            <person name="Medema M.H."/>
            <person name="Devos D.P."/>
            <person name="Kaster A.-K."/>
            <person name="Ovreas L."/>
            <person name="Rohde M."/>
            <person name="Galperin M.Y."/>
            <person name="Jogler C."/>
        </authorList>
    </citation>
    <scope>NUCLEOTIDE SEQUENCE [LARGE SCALE GENOMIC DNA]</scope>
    <source>
        <strain evidence="1 2">Pan241w</strain>
    </source>
</reference>
<dbReference type="EMBL" id="CP036269">
    <property type="protein sequence ID" value="QDT44913.1"/>
    <property type="molecule type" value="Genomic_DNA"/>
</dbReference>
<name>A0A517RM10_9PLAN</name>
<protein>
    <submittedName>
        <fullName evidence="1">Uncharacterized protein</fullName>
    </submittedName>
</protein>
<sequence>MHDQPLAYFITFTVYGTFLQGDVRWWRSRGKGSRTPQLFLEQWHRDRLKHDVILLDKAQRSAVENETARLCGGWHRWLVQR</sequence>
<keyword evidence="2" id="KW-1185">Reference proteome</keyword>
<dbReference type="RefSeq" id="WP_198000115.1">
    <property type="nucleotide sequence ID" value="NZ_CP036269.1"/>
</dbReference>
<gene>
    <name evidence="1" type="ORF">Pan241w_50290</name>
</gene>
<dbReference type="AlphaFoldDB" id="A0A517RM10"/>
<proteinExistence type="predicted"/>
<accession>A0A517RM10</accession>
<dbReference type="KEGG" id="gaz:Pan241w_50290"/>
<dbReference type="Proteomes" id="UP000317171">
    <property type="component" value="Chromosome"/>
</dbReference>
<evidence type="ECO:0000313" key="2">
    <source>
        <dbReference type="Proteomes" id="UP000317171"/>
    </source>
</evidence>
<organism evidence="1 2">
    <name type="scientific">Gimesia alba</name>
    <dbReference type="NCBI Taxonomy" id="2527973"/>
    <lineage>
        <taxon>Bacteria</taxon>
        <taxon>Pseudomonadati</taxon>
        <taxon>Planctomycetota</taxon>
        <taxon>Planctomycetia</taxon>
        <taxon>Planctomycetales</taxon>
        <taxon>Planctomycetaceae</taxon>
        <taxon>Gimesia</taxon>
    </lineage>
</organism>
<evidence type="ECO:0000313" key="1">
    <source>
        <dbReference type="EMBL" id="QDT44913.1"/>
    </source>
</evidence>